<dbReference type="Proteomes" id="UP000316270">
    <property type="component" value="Chromosome 8"/>
</dbReference>
<feature type="region of interest" description="Disordered" evidence="1">
    <location>
        <begin position="614"/>
        <end position="633"/>
    </location>
</feature>
<dbReference type="AlphaFoldDB" id="A0A517LB23"/>
<protein>
    <recommendedName>
        <fullName evidence="2">F-box domain-containing protein</fullName>
    </recommendedName>
</protein>
<feature type="compositionally biased region" description="Acidic residues" evidence="1">
    <location>
        <begin position="285"/>
        <end position="296"/>
    </location>
</feature>
<evidence type="ECO:0000259" key="2">
    <source>
        <dbReference type="Pfam" id="PF12937"/>
    </source>
</evidence>
<name>A0A517LB23_9PEZI</name>
<dbReference type="Gene3D" id="1.20.1280.50">
    <property type="match status" value="1"/>
</dbReference>
<feature type="domain" description="F-box" evidence="2">
    <location>
        <begin position="13"/>
        <end position="48"/>
    </location>
</feature>
<feature type="region of interest" description="Disordered" evidence="1">
    <location>
        <begin position="215"/>
        <end position="304"/>
    </location>
</feature>
<dbReference type="SUPFAM" id="SSF81383">
    <property type="entry name" value="F-box domain"/>
    <property type="match status" value="1"/>
</dbReference>
<organism evidence="3 4">
    <name type="scientific">Venturia effusa</name>
    <dbReference type="NCBI Taxonomy" id="50376"/>
    <lineage>
        <taxon>Eukaryota</taxon>
        <taxon>Fungi</taxon>
        <taxon>Dikarya</taxon>
        <taxon>Ascomycota</taxon>
        <taxon>Pezizomycotina</taxon>
        <taxon>Dothideomycetes</taxon>
        <taxon>Pleosporomycetidae</taxon>
        <taxon>Venturiales</taxon>
        <taxon>Venturiaceae</taxon>
        <taxon>Venturia</taxon>
    </lineage>
</organism>
<evidence type="ECO:0000313" key="3">
    <source>
        <dbReference type="EMBL" id="QDS72832.1"/>
    </source>
</evidence>
<evidence type="ECO:0000256" key="1">
    <source>
        <dbReference type="SAM" id="MobiDB-lite"/>
    </source>
</evidence>
<proteinExistence type="predicted"/>
<dbReference type="InterPro" id="IPR001810">
    <property type="entry name" value="F-box_dom"/>
</dbReference>
<dbReference type="SUPFAM" id="SSF69322">
    <property type="entry name" value="Tricorn protease domain 2"/>
    <property type="match status" value="1"/>
</dbReference>
<evidence type="ECO:0000313" key="4">
    <source>
        <dbReference type="Proteomes" id="UP000316270"/>
    </source>
</evidence>
<sequence length="731" mass="80596">MPPRFVSLPMSYPRELIQHIYSYLHPRDFNAARHTCQSWMTASLDKALLTLMLKRAGWSPKNEKYIWGMSCRLARECALSSGWTGNGITDRPLTSPFRQSALIDFSELASGYNSSTVRKANGLIFTVSICGRYVLVAEGGMIYVYELVGDRLRVLTSVVCPRKVLAMSMDASSKRFAVAALLDGRMGLMCDLHVNRSDAEQSGSAALYPGAIVESSTGHRESDRNSLFTTRLYPGDDRLSLPQSSMLPHRRETRNQPSDFLDAPIPAEPPEYAHAMRRQPSDSFESADLDDPDPDPVELPFSRPPVLLEDTSSLAGRFKNYVNHSWNLQLTGFPYSPPVGPGSKDNNKIRSGIPVETGPRNLYRHLCSDEDPPRSVAICPQRQCVAFGCSTGLELHWVDALTGQDLNRWFPLTGPSDFLYFLPPRHGIDSPRKLRLISSAAHPSERQSVSNHCSSAARPTMSSFWSVVSFQSASPMQNQHPTFATANTSRLIPWVSDCDHYRAVPLSDGFHILFVDPESDMLCLGSDAPIGDPRRLLRKIMFVPPVEGAIPRMYASGYNFASGPRIVAAYNDTLVLYSVPSDVFALSRREQNTNKTMDEAEIANTAPWLQWWDKNDIPNNHPEPPSGPEDSDVVRVGPPKSVWPLFVRGQVLGDVEGLVDIAVNEVEGLSVWGFGADGRAGVWRVDNGEGGGVGLRVVERDGSVVCIPSVSVGFGTLGSPDERGWAAEFVL</sequence>
<accession>A0A517LB23</accession>
<dbReference type="InterPro" id="IPR036047">
    <property type="entry name" value="F-box-like_dom_sf"/>
</dbReference>
<dbReference type="Pfam" id="PF12937">
    <property type="entry name" value="F-box-like"/>
    <property type="match status" value="1"/>
</dbReference>
<dbReference type="OrthoDB" id="1689567at2759"/>
<gene>
    <name evidence="3" type="ORF">FKW77_006906</name>
</gene>
<dbReference type="EMBL" id="CP042192">
    <property type="protein sequence ID" value="QDS72832.1"/>
    <property type="molecule type" value="Genomic_DNA"/>
</dbReference>
<reference evidence="3 4" key="1">
    <citation type="submission" date="2019-07" db="EMBL/GenBank/DDBJ databases">
        <title>Finished genome of Venturia effusa.</title>
        <authorList>
            <person name="Young C.A."/>
            <person name="Cox M.P."/>
            <person name="Ganley A.R.D."/>
            <person name="David W.J."/>
        </authorList>
    </citation>
    <scope>NUCLEOTIDE SEQUENCE [LARGE SCALE GENOMIC DNA]</scope>
    <source>
        <strain evidence="4">albino</strain>
    </source>
</reference>
<keyword evidence="4" id="KW-1185">Reference proteome</keyword>